<dbReference type="Proteomes" id="UP000509579">
    <property type="component" value="Plasmid unnamed2"/>
</dbReference>
<evidence type="ECO:0000313" key="3">
    <source>
        <dbReference type="Proteomes" id="UP000509579"/>
    </source>
</evidence>
<dbReference type="EMBL" id="CP054842">
    <property type="protein sequence ID" value="QKV55692.1"/>
    <property type="molecule type" value="Genomic_DNA"/>
</dbReference>
<keyword evidence="3" id="KW-1185">Reference proteome</keyword>
<accession>A0A6N1XC28</accession>
<feature type="chain" id="PRO_5026758492" evidence="1">
    <location>
        <begin position="20"/>
        <end position="193"/>
    </location>
</feature>
<dbReference type="AlphaFoldDB" id="A0A6N1XC28"/>
<proteinExistence type="predicted"/>
<keyword evidence="2" id="KW-0614">Plasmid</keyword>
<protein>
    <submittedName>
        <fullName evidence="2">Uncharacterized protein</fullName>
    </submittedName>
</protein>
<evidence type="ECO:0000256" key="1">
    <source>
        <dbReference type="SAM" id="SignalP"/>
    </source>
</evidence>
<name>A0A6N1XC28_9BURK</name>
<evidence type="ECO:0000313" key="2">
    <source>
        <dbReference type="EMBL" id="QKV55692.1"/>
    </source>
</evidence>
<dbReference type="KEGG" id="aant:HUK68_22320"/>
<feature type="signal peptide" evidence="1">
    <location>
        <begin position="1"/>
        <end position="19"/>
    </location>
</feature>
<geneLocation type="plasmid" evidence="2 3">
    <name>unnamed2</name>
</geneLocation>
<dbReference type="RefSeq" id="WP_175506478.1">
    <property type="nucleotide sequence ID" value="NZ_CP054842.1"/>
</dbReference>
<reference evidence="2 3" key="1">
    <citation type="submission" date="2020-06" db="EMBL/GenBank/DDBJ databases">
        <title>Acidovorax antarctica sp. nov., isolated from Corinth ice sheet soil, Antarctic Fields Peninsula.</title>
        <authorList>
            <person name="Xu Q."/>
            <person name="Peng F."/>
        </authorList>
    </citation>
    <scope>NUCLEOTIDE SEQUENCE [LARGE SCALE GENOMIC DNA]</scope>
    <source>
        <strain evidence="2 3">16-35-5</strain>
        <plasmid evidence="2 3">unnamed2</plasmid>
    </source>
</reference>
<organism evidence="2 3">
    <name type="scientific">Comamonas antarctica</name>
    <dbReference type="NCBI Taxonomy" id="2743470"/>
    <lineage>
        <taxon>Bacteria</taxon>
        <taxon>Pseudomonadati</taxon>
        <taxon>Pseudomonadota</taxon>
        <taxon>Betaproteobacteria</taxon>
        <taxon>Burkholderiales</taxon>
        <taxon>Comamonadaceae</taxon>
        <taxon>Comamonas</taxon>
    </lineage>
</organism>
<keyword evidence="1" id="KW-0732">Signal</keyword>
<sequence>MRTFLVAALFTSAAASAYASDYGCKVLLCLSNPASNGGPKGVAECVPPINQLFHDLRKGRPFPSCDIADGNDGSSYARVVFDPYDPCPALLQPALPGSYVTRGMRASAYETRHSGSRGYIVQKEPKISEPPGLDGQSLGPRACVGKLVGSYHLGDYDDNSTVAVYDQVIWQPAHPPQAIDVFINNALHQRVRW</sequence>
<gene>
    <name evidence="2" type="ORF">HUK68_22320</name>
</gene>